<dbReference type="Proteomes" id="UP000190423">
    <property type="component" value="Unassembled WGS sequence"/>
</dbReference>
<dbReference type="CDD" id="cd01918">
    <property type="entry name" value="HprK_C"/>
    <property type="match status" value="1"/>
</dbReference>
<feature type="active site" evidence="14">
    <location>
        <position position="168"/>
    </location>
</feature>
<evidence type="ECO:0000256" key="12">
    <source>
        <dbReference type="ARBA" id="ARBA00023268"/>
    </source>
</evidence>
<evidence type="ECO:0000256" key="5">
    <source>
        <dbReference type="ARBA" id="ARBA00022527"/>
    </source>
</evidence>
<keyword evidence="11 14" id="KW-0460">Magnesium</keyword>
<feature type="active site" evidence="14">
    <location>
        <position position="253"/>
    </location>
</feature>
<dbReference type="RefSeq" id="WP_078933373.1">
    <property type="nucleotide sequence ID" value="NZ_FUWG01000010.1"/>
</dbReference>
<dbReference type="InterPro" id="IPR027417">
    <property type="entry name" value="P-loop_NTPase"/>
</dbReference>
<dbReference type="SUPFAM" id="SSF53795">
    <property type="entry name" value="PEP carboxykinase-like"/>
    <property type="match status" value="1"/>
</dbReference>
<keyword evidence="18" id="KW-1185">Reference proteome</keyword>
<evidence type="ECO:0000259" key="16">
    <source>
        <dbReference type="Pfam" id="PF07475"/>
    </source>
</evidence>
<dbReference type="NCBIfam" id="TIGR00679">
    <property type="entry name" value="hpr-ser"/>
    <property type="match status" value="1"/>
</dbReference>
<dbReference type="HAMAP" id="MF_01249">
    <property type="entry name" value="HPr_kinase"/>
    <property type="match status" value="1"/>
</dbReference>
<keyword evidence="7 14" id="KW-0479">Metal-binding</keyword>
<evidence type="ECO:0000256" key="8">
    <source>
        <dbReference type="ARBA" id="ARBA00022741"/>
    </source>
</evidence>
<comment type="catalytic activity">
    <reaction evidence="1 14">
        <text>[HPr protein]-L-serine + ATP = [HPr protein]-O-phospho-L-serine + ADP + H(+)</text>
        <dbReference type="Rhea" id="RHEA:46600"/>
        <dbReference type="Rhea" id="RHEA-COMP:11602"/>
        <dbReference type="Rhea" id="RHEA-COMP:11603"/>
        <dbReference type="ChEBI" id="CHEBI:15378"/>
        <dbReference type="ChEBI" id="CHEBI:29999"/>
        <dbReference type="ChEBI" id="CHEBI:30616"/>
        <dbReference type="ChEBI" id="CHEBI:83421"/>
        <dbReference type="ChEBI" id="CHEBI:456216"/>
    </reaction>
</comment>
<dbReference type="Gene3D" id="3.40.1390.20">
    <property type="entry name" value="HprK N-terminal domain-like"/>
    <property type="match status" value="1"/>
</dbReference>
<feature type="binding site" evidence="14">
    <location>
        <begin position="162"/>
        <end position="169"/>
    </location>
    <ligand>
        <name>ATP</name>
        <dbReference type="ChEBI" id="CHEBI:30616"/>
    </ligand>
</feature>
<dbReference type="GO" id="GO:0006109">
    <property type="term" value="P:regulation of carbohydrate metabolic process"/>
    <property type="evidence" value="ECO:0007669"/>
    <property type="project" value="UniProtKB-UniRule"/>
</dbReference>
<dbReference type="EC" id="2.7.4.-" evidence="14"/>
<sequence length="329" mass="36571">MSDKKFTVLDLLELDLPGHDALELRCIGGRRGLPREISIPDINRPGLALSGFFDAFAFKRVQLFGRGEAAYLQKLHDENKNDNLKALFSYKIPCCVFSNNREPTQEFFQLAEEACCPLLQTSLDTTDFSTRLIRVFSNIFAPKKTVHGVLVEVYGVGILLTGHSGVGKSETALELVERGHRLVADDIVEVRCVNGNVVLGRGANALISHHMEIRGLGIINVSQLYGVGAIRDQKEIQLVVQLEEWDSGKVYDRLGVDQKYMDILGVKVPAIDIPVRPGRNLPIIIEAAAMNERLKKMGVNSAKEFNQNVLKWIENGEAQSAFYGNDDSY</sequence>
<comment type="function">
    <text evidence="14">Catalyzes the ATP- as well as the pyrophosphate-dependent phosphorylation of a specific serine residue in HPr, a phosphocarrier protein of the phosphoenolpyruvate-dependent sugar phosphotransferase system (PTS). HprK/P also catalyzes the pyrophosphate-producing, inorganic phosphate-dependent dephosphorylation (phosphorolysis) of seryl-phosphorylated HPr (P-Ser-HPr).</text>
</comment>
<evidence type="ECO:0000256" key="6">
    <source>
        <dbReference type="ARBA" id="ARBA00022679"/>
    </source>
</evidence>
<dbReference type="InterPro" id="IPR011126">
    <property type="entry name" value="Hpr_kin/Pase_Hpr_N"/>
</dbReference>
<dbReference type="SUPFAM" id="SSF75138">
    <property type="entry name" value="HprK N-terminal domain-like"/>
    <property type="match status" value="1"/>
</dbReference>
<evidence type="ECO:0000256" key="2">
    <source>
        <dbReference type="ARBA" id="ARBA00001946"/>
    </source>
</evidence>
<keyword evidence="8 14" id="KW-0547">Nucleotide-binding</keyword>
<reference evidence="17 18" key="1">
    <citation type="submission" date="2017-02" db="EMBL/GenBank/DDBJ databases">
        <authorList>
            <person name="Peterson S.W."/>
        </authorList>
    </citation>
    <scope>NUCLEOTIDE SEQUENCE [LARGE SCALE GENOMIC DNA]</scope>
    <source>
        <strain evidence="17 18">ATCC BAA-908</strain>
    </source>
</reference>
<dbReference type="Pfam" id="PF07475">
    <property type="entry name" value="Hpr_kinase_C"/>
    <property type="match status" value="1"/>
</dbReference>
<evidence type="ECO:0000256" key="14">
    <source>
        <dbReference type="HAMAP-Rule" id="MF_01249"/>
    </source>
</evidence>
<evidence type="ECO:0000256" key="9">
    <source>
        <dbReference type="ARBA" id="ARBA00022777"/>
    </source>
</evidence>
<feature type="region of interest" description="Important for the catalytic mechanism of dephosphorylation" evidence="14">
    <location>
        <begin position="274"/>
        <end position="279"/>
    </location>
</feature>
<dbReference type="GO" id="GO:0000287">
    <property type="term" value="F:magnesium ion binding"/>
    <property type="evidence" value="ECO:0007669"/>
    <property type="project" value="UniProtKB-UniRule"/>
</dbReference>
<keyword evidence="12 14" id="KW-0511">Multifunctional enzyme</keyword>
<evidence type="ECO:0000256" key="4">
    <source>
        <dbReference type="ARBA" id="ARBA00011643"/>
    </source>
</evidence>
<dbReference type="AlphaFoldDB" id="A0A1T4L613"/>
<gene>
    <name evidence="14" type="primary">hprK</name>
    <name evidence="17" type="ORF">SAMN02745149_01463</name>
</gene>
<evidence type="ECO:0000256" key="13">
    <source>
        <dbReference type="ARBA" id="ARBA00047657"/>
    </source>
</evidence>
<evidence type="ECO:0000256" key="11">
    <source>
        <dbReference type="ARBA" id="ARBA00022842"/>
    </source>
</evidence>
<comment type="similarity">
    <text evidence="3 14">Belongs to the HPrK/P family.</text>
</comment>
<organism evidence="17 18">
    <name type="scientific">Treponema porcinum</name>
    <dbReference type="NCBI Taxonomy" id="261392"/>
    <lineage>
        <taxon>Bacteria</taxon>
        <taxon>Pseudomonadati</taxon>
        <taxon>Spirochaetota</taxon>
        <taxon>Spirochaetia</taxon>
        <taxon>Spirochaetales</taxon>
        <taxon>Treponemataceae</taxon>
        <taxon>Treponema</taxon>
    </lineage>
</organism>
<evidence type="ECO:0000313" key="18">
    <source>
        <dbReference type="Proteomes" id="UP000190423"/>
    </source>
</evidence>
<dbReference type="OrthoDB" id="9778803at2"/>
<dbReference type="STRING" id="261392.SAMN02745149_01463"/>
<comment type="cofactor">
    <cofactor evidence="2 14">
        <name>Mg(2+)</name>
        <dbReference type="ChEBI" id="CHEBI:18420"/>
    </cofactor>
</comment>
<dbReference type="PANTHER" id="PTHR30305:SF1">
    <property type="entry name" value="HPR KINASE_PHOSPHORYLASE"/>
    <property type="match status" value="1"/>
</dbReference>
<feature type="domain" description="HPr(Ser) kinase/phosphorylase N-terminal" evidence="15">
    <location>
        <begin position="21"/>
        <end position="134"/>
    </location>
</feature>
<dbReference type="GO" id="GO:0005524">
    <property type="term" value="F:ATP binding"/>
    <property type="evidence" value="ECO:0007669"/>
    <property type="project" value="UniProtKB-UniRule"/>
</dbReference>
<feature type="active site" evidence="14">
    <location>
        <position position="147"/>
    </location>
</feature>
<dbReference type="PANTHER" id="PTHR30305">
    <property type="entry name" value="PROTEIN YJDM-RELATED"/>
    <property type="match status" value="1"/>
</dbReference>
<keyword evidence="5 14" id="KW-0723">Serine/threonine-protein kinase</keyword>
<dbReference type="FunFam" id="3.40.50.300:FF:000174">
    <property type="entry name" value="HPr kinase/phosphorylase"/>
    <property type="match status" value="1"/>
</dbReference>
<dbReference type="EMBL" id="FUWG01000010">
    <property type="protein sequence ID" value="SJZ49990.1"/>
    <property type="molecule type" value="Genomic_DNA"/>
</dbReference>
<dbReference type="InterPro" id="IPR011104">
    <property type="entry name" value="Hpr_kin/Pase_C"/>
</dbReference>
<evidence type="ECO:0000256" key="3">
    <source>
        <dbReference type="ARBA" id="ARBA00006883"/>
    </source>
</evidence>
<feature type="region of interest" description="Important for the catalytic mechanism of both phosphorylation and dephosphorylation" evidence="14">
    <location>
        <begin position="211"/>
        <end position="220"/>
    </location>
</feature>
<protein>
    <recommendedName>
        <fullName evidence="14">HPr kinase/phosphorylase</fullName>
        <shortName evidence="14">HPrK/P</shortName>
        <ecNumber evidence="14">2.7.11.-</ecNumber>
        <ecNumber evidence="14">2.7.4.-</ecNumber>
    </recommendedName>
    <alternativeName>
        <fullName evidence="14">HPr(Ser) kinase/phosphorylase</fullName>
    </alternativeName>
</protein>
<comment type="miscellaneous">
    <text evidence="14">Both phosphorylation and phosphorolysis are carried out by the same active site and suggest a common mechanism for both reactions.</text>
</comment>
<feature type="binding site" evidence="14">
    <location>
        <position position="169"/>
    </location>
    <ligand>
        <name>Mg(2+)</name>
        <dbReference type="ChEBI" id="CHEBI:18420"/>
    </ligand>
</feature>
<dbReference type="InterPro" id="IPR003755">
    <property type="entry name" value="HPr(Ser)_kin/Pase"/>
</dbReference>
<dbReference type="Pfam" id="PF02603">
    <property type="entry name" value="Hpr_kinase_N"/>
    <property type="match status" value="1"/>
</dbReference>
<comment type="subunit">
    <text evidence="4 14">Homohexamer.</text>
</comment>
<dbReference type="GO" id="GO:0000155">
    <property type="term" value="F:phosphorelay sensor kinase activity"/>
    <property type="evidence" value="ECO:0007669"/>
    <property type="project" value="InterPro"/>
</dbReference>
<comment type="domain">
    <text evidence="14">The Walker A ATP-binding motif also binds Pi and PPi.</text>
</comment>
<dbReference type="EC" id="2.7.11.-" evidence="14"/>
<evidence type="ECO:0000259" key="15">
    <source>
        <dbReference type="Pfam" id="PF02603"/>
    </source>
</evidence>
<feature type="binding site" evidence="14">
    <location>
        <position position="212"/>
    </location>
    <ligand>
        <name>Mg(2+)</name>
        <dbReference type="ChEBI" id="CHEBI:18420"/>
    </ligand>
</feature>
<proteinExistence type="inferred from homology"/>
<keyword evidence="6 14" id="KW-0808">Transferase</keyword>
<keyword evidence="10 14" id="KW-0067">ATP-binding</keyword>
<accession>A0A1T4L613</accession>
<dbReference type="InterPro" id="IPR028979">
    <property type="entry name" value="Ser_kin/Pase_Hpr-like_N_sf"/>
</dbReference>
<feature type="domain" description="HPr kinase/phosphorylase C-terminal" evidence="16">
    <location>
        <begin position="140"/>
        <end position="308"/>
    </location>
</feature>
<name>A0A1T4L613_TREPO</name>
<dbReference type="GeneID" id="78316759"/>
<evidence type="ECO:0000256" key="7">
    <source>
        <dbReference type="ARBA" id="ARBA00022723"/>
    </source>
</evidence>
<feature type="active site" description="Proton acceptor; for phosphorylation activity. Proton donor; for dephosphorylation activity" evidence="14">
    <location>
        <position position="186"/>
    </location>
</feature>
<evidence type="ECO:0000313" key="17">
    <source>
        <dbReference type="EMBL" id="SJZ49990.1"/>
    </source>
</evidence>
<dbReference type="GO" id="GO:0004712">
    <property type="term" value="F:protein serine/threonine/tyrosine kinase activity"/>
    <property type="evidence" value="ECO:0007669"/>
    <property type="project" value="UniProtKB-UniRule"/>
</dbReference>
<dbReference type="GO" id="GO:0004674">
    <property type="term" value="F:protein serine/threonine kinase activity"/>
    <property type="evidence" value="ECO:0007669"/>
    <property type="project" value="UniProtKB-KW"/>
</dbReference>
<evidence type="ECO:0000256" key="1">
    <source>
        <dbReference type="ARBA" id="ARBA00001120"/>
    </source>
</evidence>
<keyword evidence="9 14" id="KW-0418">Kinase</keyword>
<evidence type="ECO:0000256" key="10">
    <source>
        <dbReference type="ARBA" id="ARBA00022840"/>
    </source>
</evidence>
<comment type="catalytic activity">
    <reaction evidence="13 14">
        <text>[HPr protein]-O-phospho-L-serine + phosphate + H(+) = [HPr protein]-L-serine + diphosphate</text>
        <dbReference type="Rhea" id="RHEA:46604"/>
        <dbReference type="Rhea" id="RHEA-COMP:11602"/>
        <dbReference type="Rhea" id="RHEA-COMP:11603"/>
        <dbReference type="ChEBI" id="CHEBI:15378"/>
        <dbReference type="ChEBI" id="CHEBI:29999"/>
        <dbReference type="ChEBI" id="CHEBI:33019"/>
        <dbReference type="ChEBI" id="CHEBI:43474"/>
        <dbReference type="ChEBI" id="CHEBI:83421"/>
    </reaction>
</comment>
<dbReference type="Gene3D" id="3.40.50.300">
    <property type="entry name" value="P-loop containing nucleotide triphosphate hydrolases"/>
    <property type="match status" value="1"/>
</dbReference>